<dbReference type="PROSITE" id="PS50106">
    <property type="entry name" value="PDZ"/>
    <property type="match status" value="1"/>
</dbReference>
<dbReference type="InterPro" id="IPR001478">
    <property type="entry name" value="PDZ"/>
</dbReference>
<dbReference type="InterPro" id="IPR036034">
    <property type="entry name" value="PDZ_sf"/>
</dbReference>
<keyword evidence="4" id="KW-1185">Reference proteome</keyword>
<dbReference type="Gene3D" id="2.30.42.10">
    <property type="match status" value="1"/>
</dbReference>
<accession>A0ABP0PV51</accession>
<evidence type="ECO:0000313" key="4">
    <source>
        <dbReference type="Proteomes" id="UP001642484"/>
    </source>
</evidence>
<comment type="caution">
    <text evidence="2">The sequence shown here is derived from an EMBL/GenBank/DDBJ whole genome shotgun (WGS) entry which is preliminary data.</text>
</comment>
<gene>
    <name evidence="2" type="ORF">CCMP2556_LOCUS39290</name>
    <name evidence="3" type="ORF">CCMP2556_LOCUS41708</name>
</gene>
<organism evidence="2 4">
    <name type="scientific">Durusdinium trenchii</name>
    <dbReference type="NCBI Taxonomy" id="1381693"/>
    <lineage>
        <taxon>Eukaryota</taxon>
        <taxon>Sar</taxon>
        <taxon>Alveolata</taxon>
        <taxon>Dinophyceae</taxon>
        <taxon>Suessiales</taxon>
        <taxon>Symbiodiniaceae</taxon>
        <taxon>Durusdinium</taxon>
    </lineage>
</organism>
<dbReference type="EMBL" id="CAXAMN010023695">
    <property type="protein sequence ID" value="CAK9079915.1"/>
    <property type="molecule type" value="Genomic_DNA"/>
</dbReference>
<proteinExistence type="predicted"/>
<dbReference type="EMBL" id="CAXAMN010024361">
    <property type="protein sequence ID" value="CAK9085996.1"/>
    <property type="molecule type" value="Genomic_DNA"/>
</dbReference>
<feature type="domain" description="PDZ" evidence="1">
    <location>
        <begin position="52"/>
        <end position="107"/>
    </location>
</feature>
<dbReference type="SUPFAM" id="SSF50156">
    <property type="entry name" value="PDZ domain-like"/>
    <property type="match status" value="1"/>
</dbReference>
<protein>
    <recommendedName>
        <fullName evidence="1">PDZ domain-containing protein</fullName>
    </recommendedName>
</protein>
<evidence type="ECO:0000313" key="3">
    <source>
        <dbReference type="EMBL" id="CAK9085996.1"/>
    </source>
</evidence>
<name>A0ABP0PV51_9DINO</name>
<sequence length="132" mass="14202">MGNSACCTGAEASAEYEQKELTRKEAAPGVGNLPGPEISAPVAAQVNPGEYKVILDKSTGARLGIDVDHKDGETLLIEVINEGLVQDWNLANKEKVHVGDRIIEVNGIAKDVLQLVDECKKNQVLTLKLRRA</sequence>
<evidence type="ECO:0000259" key="1">
    <source>
        <dbReference type="PROSITE" id="PS50106"/>
    </source>
</evidence>
<dbReference type="Proteomes" id="UP001642484">
    <property type="component" value="Unassembled WGS sequence"/>
</dbReference>
<reference evidence="2 4" key="1">
    <citation type="submission" date="2024-02" db="EMBL/GenBank/DDBJ databases">
        <authorList>
            <person name="Chen Y."/>
            <person name="Shah S."/>
            <person name="Dougan E. K."/>
            <person name="Thang M."/>
            <person name="Chan C."/>
        </authorList>
    </citation>
    <scope>NUCLEOTIDE SEQUENCE [LARGE SCALE GENOMIC DNA]</scope>
</reference>
<evidence type="ECO:0000313" key="2">
    <source>
        <dbReference type="EMBL" id="CAK9079915.1"/>
    </source>
</evidence>